<dbReference type="Gene3D" id="3.30.420.10">
    <property type="entry name" value="Ribonuclease H-like superfamily/Ribonuclease H"/>
    <property type="match status" value="1"/>
</dbReference>
<name>A0AAW2TDM8_9LAMI</name>
<comment type="caution">
    <text evidence="1">The sequence shown here is derived from an EMBL/GenBank/DDBJ whole genome shotgun (WGS) entry which is preliminary data.</text>
</comment>
<dbReference type="GO" id="GO:0003676">
    <property type="term" value="F:nucleic acid binding"/>
    <property type="evidence" value="ECO:0007669"/>
    <property type="project" value="InterPro"/>
</dbReference>
<dbReference type="CDD" id="cd09272">
    <property type="entry name" value="RNase_HI_RT_Ty1"/>
    <property type="match status" value="1"/>
</dbReference>
<dbReference type="SUPFAM" id="SSF53098">
    <property type="entry name" value="Ribonuclease H-like"/>
    <property type="match status" value="1"/>
</dbReference>
<protein>
    <submittedName>
        <fullName evidence="1">Retrovirus-related Pol polyprotein from transposon TNT 1-94</fullName>
    </submittedName>
</protein>
<reference evidence="1" key="2">
    <citation type="journal article" date="2024" name="Plant">
        <title>Genomic evolution and insights into agronomic trait innovations of Sesamum species.</title>
        <authorList>
            <person name="Miao H."/>
            <person name="Wang L."/>
            <person name="Qu L."/>
            <person name="Liu H."/>
            <person name="Sun Y."/>
            <person name="Le M."/>
            <person name="Wang Q."/>
            <person name="Wei S."/>
            <person name="Zheng Y."/>
            <person name="Lin W."/>
            <person name="Duan Y."/>
            <person name="Cao H."/>
            <person name="Xiong S."/>
            <person name="Wang X."/>
            <person name="Wei L."/>
            <person name="Li C."/>
            <person name="Ma Q."/>
            <person name="Ju M."/>
            <person name="Zhao R."/>
            <person name="Li G."/>
            <person name="Mu C."/>
            <person name="Tian Q."/>
            <person name="Mei H."/>
            <person name="Zhang T."/>
            <person name="Gao T."/>
            <person name="Zhang H."/>
        </authorList>
    </citation>
    <scope>NUCLEOTIDE SEQUENCE</scope>
    <source>
        <strain evidence="1">KEN1</strain>
    </source>
</reference>
<dbReference type="PANTHER" id="PTHR11439">
    <property type="entry name" value="GAG-POL-RELATED RETROTRANSPOSON"/>
    <property type="match status" value="1"/>
</dbReference>
<sequence length="109" mass="12532">MEAEYMAITEAVKEAIWLQELLGELGIDRKHVTVHCDSQSAIQLAKNQVYYTGTKHINVRYHFVREILEEGGLKIQKIRTTENPADMLTKVVTAIKFKFCLDLINLIKI</sequence>
<accession>A0AAW2TDM8</accession>
<dbReference type="EMBL" id="JACGWN010000015">
    <property type="protein sequence ID" value="KAL0402525.1"/>
    <property type="molecule type" value="Genomic_DNA"/>
</dbReference>
<reference evidence="1" key="1">
    <citation type="submission" date="2020-06" db="EMBL/GenBank/DDBJ databases">
        <authorList>
            <person name="Li T."/>
            <person name="Hu X."/>
            <person name="Zhang T."/>
            <person name="Song X."/>
            <person name="Zhang H."/>
            <person name="Dai N."/>
            <person name="Sheng W."/>
            <person name="Hou X."/>
            <person name="Wei L."/>
        </authorList>
    </citation>
    <scope>NUCLEOTIDE SEQUENCE</scope>
    <source>
        <strain evidence="1">KEN1</strain>
        <tissue evidence="1">Leaf</tissue>
    </source>
</reference>
<dbReference type="PANTHER" id="PTHR11439:SF467">
    <property type="entry name" value="INTEGRASE CATALYTIC DOMAIN-CONTAINING PROTEIN"/>
    <property type="match status" value="1"/>
</dbReference>
<dbReference type="AlphaFoldDB" id="A0AAW2TDM8"/>
<proteinExistence type="predicted"/>
<evidence type="ECO:0000313" key="1">
    <source>
        <dbReference type="EMBL" id="KAL0402525.1"/>
    </source>
</evidence>
<organism evidence="1">
    <name type="scientific">Sesamum latifolium</name>
    <dbReference type="NCBI Taxonomy" id="2727402"/>
    <lineage>
        <taxon>Eukaryota</taxon>
        <taxon>Viridiplantae</taxon>
        <taxon>Streptophyta</taxon>
        <taxon>Embryophyta</taxon>
        <taxon>Tracheophyta</taxon>
        <taxon>Spermatophyta</taxon>
        <taxon>Magnoliopsida</taxon>
        <taxon>eudicotyledons</taxon>
        <taxon>Gunneridae</taxon>
        <taxon>Pentapetalae</taxon>
        <taxon>asterids</taxon>
        <taxon>lamiids</taxon>
        <taxon>Lamiales</taxon>
        <taxon>Pedaliaceae</taxon>
        <taxon>Sesamum</taxon>
    </lineage>
</organism>
<dbReference type="InterPro" id="IPR012337">
    <property type="entry name" value="RNaseH-like_sf"/>
</dbReference>
<dbReference type="InterPro" id="IPR036397">
    <property type="entry name" value="RNaseH_sf"/>
</dbReference>
<gene>
    <name evidence="1" type="ORF">Slati_4282400</name>
</gene>